<evidence type="ECO:0000256" key="3">
    <source>
        <dbReference type="ARBA" id="ARBA00023242"/>
    </source>
</evidence>
<evidence type="ECO:0000256" key="2">
    <source>
        <dbReference type="ARBA" id="ARBA00022833"/>
    </source>
</evidence>
<dbReference type="Gene3D" id="3.90.530.10">
    <property type="entry name" value="XPA C-terminal domain"/>
    <property type="match status" value="1"/>
</dbReference>
<feature type="domain" description="XPA C-terminal" evidence="5">
    <location>
        <begin position="193"/>
        <end position="234"/>
    </location>
</feature>
<comment type="caution">
    <text evidence="6">The sequence shown here is derived from an EMBL/GenBank/DDBJ whole genome shotgun (WGS) entry which is preliminary data.</text>
</comment>
<dbReference type="AlphaFoldDB" id="A0AAV5GDB6"/>
<protein>
    <recommendedName>
        <fullName evidence="5">XPA C-terminal domain-containing protein</fullName>
    </recommendedName>
</protein>
<feature type="compositionally biased region" description="Basic and acidic residues" evidence="4">
    <location>
        <begin position="616"/>
        <end position="643"/>
    </location>
</feature>
<feature type="region of interest" description="Disordered" evidence="4">
    <location>
        <begin position="413"/>
        <end position="470"/>
    </location>
</feature>
<keyword evidence="2" id="KW-0862">Zinc</keyword>
<dbReference type="GO" id="GO:0005634">
    <property type="term" value="C:nucleus"/>
    <property type="evidence" value="ECO:0007669"/>
    <property type="project" value="UniProtKB-SubCell"/>
</dbReference>
<dbReference type="SUPFAM" id="SSF46955">
    <property type="entry name" value="Putative DNA-binding domain"/>
    <property type="match status" value="1"/>
</dbReference>
<dbReference type="CDD" id="cd21075">
    <property type="entry name" value="DBD_XPA-like"/>
    <property type="match status" value="1"/>
</dbReference>
<gene>
    <name evidence="6" type="ORF">Rhopal_000700-T1</name>
</gene>
<evidence type="ECO:0000313" key="6">
    <source>
        <dbReference type="EMBL" id="GJN87745.1"/>
    </source>
</evidence>
<evidence type="ECO:0000259" key="5">
    <source>
        <dbReference type="Pfam" id="PF05181"/>
    </source>
</evidence>
<name>A0AAV5GDB6_9BASI</name>
<evidence type="ECO:0000256" key="1">
    <source>
        <dbReference type="ARBA" id="ARBA00004123"/>
    </source>
</evidence>
<feature type="compositionally biased region" description="Low complexity" evidence="4">
    <location>
        <begin position="298"/>
        <end position="315"/>
    </location>
</feature>
<feature type="compositionally biased region" description="Basic and acidic residues" evidence="4">
    <location>
        <begin position="660"/>
        <end position="669"/>
    </location>
</feature>
<sequence>MAKRKDPADSDSDYVPDATSTPPRPVPTTPKKKAKARPASSPTTTKRKGAFKLFDLPGEIIDAVLGSPDLHIRDHLALAATCRALRSCYYRHPTPSGHSFSSPIWRALLAERPFRGEGNSAYYGNDDYRPTSDGTRRIVQHLWSREDRVDPDEIVVLTDYTTNHRSGRAVTSQIVVRGIEWDEAINQVNTQRITKSTAKSAYKLNDGQLAQIPHVQKRNPHYRGAAPMQLFNEARIESLAFRVHGGALEHATLLRKREATAAKIRQTRRDKANGTWVSPAKKRKTVALDADDADDNDSPLASSSAAAAMAVSPTDTPMTPAASIVTSSMLPTPASPSSHRTLPFLSAPAPALFSLSPLPAIPSTPIKPLAVPALPPTPASLPRALLPPFDPFASPTAPAPLAGPLAALTAGVVQTGPPTPIPSPAIEDSTTESQPLFKQEEDEEEKPVASSSSCVPKAQATRDSSMPAQPVVVVKNEDGDEIVLDAGDGAGQGRRSGRTARRSYAISSEYGAFSISLSAGNADSSSKSSTAYRYLSHKLKQELPEAKAELDEFRRLLPDRAFDAEPDNTRVRMVRELRNCLHDAEAERIKHLPSLLHDESFKHLAEVLRSHHPHLHELDSLVKTEEPEAKTEPGIKREHHSDDSENSQPPHRGRRRHTRIKTEPEDHSLGRVVLLSSRQQHNYQQRYAGGARY</sequence>
<dbReference type="InterPro" id="IPR037129">
    <property type="entry name" value="XPA_sf"/>
</dbReference>
<dbReference type="EMBL" id="BQKY01000002">
    <property type="protein sequence ID" value="GJN87745.1"/>
    <property type="molecule type" value="Genomic_DNA"/>
</dbReference>
<feature type="region of interest" description="Disordered" evidence="4">
    <location>
        <begin position="1"/>
        <end position="46"/>
    </location>
</feature>
<feature type="region of interest" description="Disordered" evidence="4">
    <location>
        <begin position="288"/>
        <end position="315"/>
    </location>
</feature>
<organism evidence="6 7">
    <name type="scientific">Rhodotorula paludigena</name>
    <dbReference type="NCBI Taxonomy" id="86838"/>
    <lineage>
        <taxon>Eukaryota</taxon>
        <taxon>Fungi</taxon>
        <taxon>Dikarya</taxon>
        <taxon>Basidiomycota</taxon>
        <taxon>Pucciniomycotina</taxon>
        <taxon>Microbotryomycetes</taxon>
        <taxon>Sporidiobolales</taxon>
        <taxon>Sporidiobolaceae</taxon>
        <taxon>Rhodotorula</taxon>
    </lineage>
</organism>
<dbReference type="Pfam" id="PF05181">
    <property type="entry name" value="XPA_C"/>
    <property type="match status" value="1"/>
</dbReference>
<dbReference type="InterPro" id="IPR022656">
    <property type="entry name" value="XPA_C"/>
</dbReference>
<comment type="subcellular location">
    <subcellularLocation>
        <location evidence="1">Nucleus</location>
    </subcellularLocation>
</comment>
<keyword evidence="7" id="KW-1185">Reference proteome</keyword>
<accession>A0AAV5GDB6</accession>
<reference evidence="6 7" key="1">
    <citation type="submission" date="2021-12" db="EMBL/GenBank/DDBJ databases">
        <title>High titer production of polyol ester of fatty acids by Rhodotorula paludigena BS15 towards product separation-free biomass refinery.</title>
        <authorList>
            <person name="Mano J."/>
            <person name="Ono H."/>
            <person name="Tanaka T."/>
            <person name="Naito K."/>
            <person name="Sushida H."/>
            <person name="Ike M."/>
            <person name="Tokuyasu K."/>
            <person name="Kitaoka M."/>
        </authorList>
    </citation>
    <scope>NUCLEOTIDE SEQUENCE [LARGE SCALE GENOMIC DNA]</scope>
    <source>
        <strain evidence="6 7">BS15</strain>
    </source>
</reference>
<feature type="compositionally biased region" description="Polar residues" evidence="4">
    <location>
        <begin position="676"/>
        <end position="685"/>
    </location>
</feature>
<keyword evidence="3" id="KW-0539">Nucleus</keyword>
<dbReference type="Proteomes" id="UP001342314">
    <property type="component" value="Unassembled WGS sequence"/>
</dbReference>
<evidence type="ECO:0000256" key="4">
    <source>
        <dbReference type="SAM" id="MobiDB-lite"/>
    </source>
</evidence>
<proteinExistence type="predicted"/>
<feature type="region of interest" description="Disordered" evidence="4">
    <location>
        <begin position="616"/>
        <end position="693"/>
    </location>
</feature>
<dbReference type="InterPro" id="IPR009061">
    <property type="entry name" value="DNA-bd_dom_put_sf"/>
</dbReference>
<evidence type="ECO:0000313" key="7">
    <source>
        <dbReference type="Proteomes" id="UP001342314"/>
    </source>
</evidence>